<sequence>MDQPQKQRSEKLTETHPQGPPNASIAPRIVQRNRPDPSTFHTGSPRPAPRRHPRGAAPPGGAASRPRLRSGPARNAPLDGNGSRTNGPGGIRKPDGRETEKRKGGKKRRSDVVAKWLAHVPGEVMAVLVNMHECYASSVDELRGEVRALRGRMERLSEQEGLLRRMWEGENGRGKGGDVEGEGFDGASVEGVECQGESGVDETTPRHLNMDVPPTLIGERHPVRSTGLKVVKRRPVTRPPLALRQRTEKPATRPSSTDEETPRPDRAGKKVTRAHRLIDNDDGHDDDGLRILDGAPRLCALLRRQHGIASPPKLKSPPRLAHVEPDSNSDEREDEGGDAEYRPGSPSGLPASSSLSAASGASWAPEGSSSSASGGGWRNRATRGSPCAMVTARTASSSSTPLSAPSSTQKRTTRPKPSRATAATRSPSSQQPSSPPPQPPPKTPSPSPSTSASPPSKPRYSTPRRTTLKRTNSGPQYAGKFTFRRMGRTVLSVWNEYKVDGSGGKPFRCIESLEKEYGTCWRTGSVGDIKYASNYVGVRKKIVDFVEGMCEGGKMTPEEACAQLDERVDGRLQALITVLRKGLDPFEAIPVRAGKSVSP</sequence>
<feature type="compositionally biased region" description="Basic and acidic residues" evidence="1">
    <location>
        <begin position="92"/>
        <end position="102"/>
    </location>
</feature>
<feature type="compositionally biased region" description="Pro residues" evidence="1">
    <location>
        <begin position="433"/>
        <end position="447"/>
    </location>
</feature>
<accession>A0A2T4C6T5</accession>
<feature type="compositionally biased region" description="Low complexity" evidence="1">
    <location>
        <begin position="391"/>
        <end position="408"/>
    </location>
</feature>
<dbReference type="AlphaFoldDB" id="A0A2T4C6T5"/>
<proteinExistence type="predicted"/>
<name>A0A2T4C6T5_TRILO</name>
<feature type="compositionally biased region" description="Low complexity" evidence="1">
    <location>
        <begin position="55"/>
        <end position="65"/>
    </location>
</feature>
<protein>
    <recommendedName>
        <fullName evidence="2">Transcription activator GCR1-like domain-containing protein</fullName>
    </recommendedName>
</protein>
<evidence type="ECO:0000256" key="1">
    <source>
        <dbReference type="SAM" id="MobiDB-lite"/>
    </source>
</evidence>
<feature type="compositionally biased region" description="Low complexity" evidence="1">
    <location>
        <begin position="418"/>
        <end position="432"/>
    </location>
</feature>
<dbReference type="Pfam" id="PF12550">
    <property type="entry name" value="GCR1_C"/>
    <property type="match status" value="1"/>
</dbReference>
<feature type="compositionally biased region" description="Polar residues" evidence="1">
    <location>
        <begin position="463"/>
        <end position="475"/>
    </location>
</feature>
<dbReference type="InterPro" id="IPR022210">
    <property type="entry name" value="TF_GCR1-like"/>
</dbReference>
<dbReference type="EMBL" id="KZ679130">
    <property type="protein sequence ID" value="PTB77281.1"/>
    <property type="molecule type" value="Genomic_DNA"/>
</dbReference>
<feature type="compositionally biased region" description="Basic and acidic residues" evidence="1">
    <location>
        <begin position="1"/>
        <end position="14"/>
    </location>
</feature>
<feature type="compositionally biased region" description="Acidic residues" evidence="1">
    <location>
        <begin position="327"/>
        <end position="338"/>
    </location>
</feature>
<feature type="compositionally biased region" description="Low complexity" evidence="1">
    <location>
        <begin position="343"/>
        <end position="372"/>
    </location>
</feature>
<dbReference type="Proteomes" id="UP000240760">
    <property type="component" value="Unassembled WGS sequence"/>
</dbReference>
<feature type="region of interest" description="Disordered" evidence="1">
    <location>
        <begin position="1"/>
        <end position="111"/>
    </location>
</feature>
<feature type="compositionally biased region" description="Basic and acidic residues" evidence="1">
    <location>
        <begin position="276"/>
        <end position="289"/>
    </location>
</feature>
<organism evidence="3 4">
    <name type="scientific">Trichoderma longibrachiatum ATCC 18648</name>
    <dbReference type="NCBI Taxonomy" id="983965"/>
    <lineage>
        <taxon>Eukaryota</taxon>
        <taxon>Fungi</taxon>
        <taxon>Dikarya</taxon>
        <taxon>Ascomycota</taxon>
        <taxon>Pezizomycotina</taxon>
        <taxon>Sordariomycetes</taxon>
        <taxon>Hypocreomycetidae</taxon>
        <taxon>Hypocreales</taxon>
        <taxon>Hypocreaceae</taxon>
        <taxon>Trichoderma</taxon>
    </lineage>
</organism>
<evidence type="ECO:0000313" key="3">
    <source>
        <dbReference type="EMBL" id="PTB77281.1"/>
    </source>
</evidence>
<feature type="region of interest" description="Disordered" evidence="1">
    <location>
        <begin position="194"/>
        <end position="289"/>
    </location>
</feature>
<feature type="region of interest" description="Disordered" evidence="1">
    <location>
        <begin position="309"/>
        <end position="479"/>
    </location>
</feature>
<reference evidence="3 4" key="1">
    <citation type="submission" date="2016-07" db="EMBL/GenBank/DDBJ databases">
        <title>Multiple horizontal gene transfer events from other fungi enriched the ability of initially mycotrophic Trichoderma (Ascomycota) to feed on dead plant biomass.</title>
        <authorList>
            <consortium name="DOE Joint Genome Institute"/>
            <person name="Aerts A."/>
            <person name="Atanasova L."/>
            <person name="Chenthamara K."/>
            <person name="Zhang J."/>
            <person name="Grujic M."/>
            <person name="Henrissat B."/>
            <person name="Kuo A."/>
            <person name="Salamov A."/>
            <person name="Lipzen A."/>
            <person name="Labutti K."/>
            <person name="Barry K."/>
            <person name="Miao Y."/>
            <person name="Rahimi M.J."/>
            <person name="Shen Q."/>
            <person name="Grigoriev I.V."/>
            <person name="Kubicek C.P."/>
            <person name="Druzhinina I.S."/>
        </authorList>
    </citation>
    <scope>NUCLEOTIDE SEQUENCE [LARGE SCALE GENOMIC DNA]</scope>
    <source>
        <strain evidence="3 4">ATCC 18648</strain>
    </source>
</reference>
<keyword evidence="4" id="KW-1185">Reference proteome</keyword>
<dbReference type="STRING" id="983965.A0A2T4C6T5"/>
<evidence type="ECO:0000313" key="4">
    <source>
        <dbReference type="Proteomes" id="UP000240760"/>
    </source>
</evidence>
<evidence type="ECO:0000259" key="2">
    <source>
        <dbReference type="Pfam" id="PF12550"/>
    </source>
</evidence>
<dbReference type="OrthoDB" id="428577at2759"/>
<gene>
    <name evidence="3" type="ORF">M440DRAFT_1208184</name>
</gene>
<feature type="domain" description="Transcription activator GCR1-like" evidence="2">
    <location>
        <begin position="481"/>
        <end position="566"/>
    </location>
</feature>